<dbReference type="RefSeq" id="WP_068737223.1">
    <property type="nucleotide sequence ID" value="NZ_LVYV01000053.1"/>
</dbReference>
<proteinExistence type="predicted"/>
<keyword evidence="2" id="KW-0812">Transmembrane</keyword>
<organism evidence="3 4">
    <name type="scientific">Tardiphaga robiniae</name>
    <dbReference type="NCBI Taxonomy" id="943830"/>
    <lineage>
        <taxon>Bacteria</taxon>
        <taxon>Pseudomonadati</taxon>
        <taxon>Pseudomonadota</taxon>
        <taxon>Alphaproteobacteria</taxon>
        <taxon>Hyphomicrobiales</taxon>
        <taxon>Nitrobacteraceae</taxon>
        <taxon>Tardiphaga</taxon>
    </lineage>
</organism>
<gene>
    <name evidence="3" type="ORF">A4A58_15500</name>
</gene>
<keyword evidence="4" id="KW-1185">Reference proteome</keyword>
<dbReference type="AlphaFoldDB" id="A0A163XPQ8"/>
<keyword evidence="2" id="KW-0472">Membrane</keyword>
<dbReference type="Proteomes" id="UP000076574">
    <property type="component" value="Unassembled WGS sequence"/>
</dbReference>
<keyword evidence="2" id="KW-1133">Transmembrane helix</keyword>
<sequence length="86" mass="9509">MDQPNNVIPFPRKPLQADEDDYAHRMLLNGVACAWILVVVGSAAWTFEVIATIPKRDCNFSARRPCTSTAQRATPPSFFLSDGVTN</sequence>
<comment type="caution">
    <text evidence="3">The sequence shown here is derived from an EMBL/GenBank/DDBJ whole genome shotgun (WGS) entry which is preliminary data.</text>
</comment>
<accession>A0A163XPQ8</accession>
<protein>
    <submittedName>
        <fullName evidence="3">Uncharacterized protein</fullName>
    </submittedName>
</protein>
<dbReference type="STRING" id="943830.A4A58_15500"/>
<reference evidence="3 4" key="1">
    <citation type="submission" date="2016-03" db="EMBL/GenBank/DDBJ databases">
        <title>Microsymbionts genomes from the relict species Vavilovia formosa (Stev.) Fed.</title>
        <authorList>
            <person name="Kopat V."/>
            <person name="Chirak E."/>
            <person name="Kimeklis A."/>
            <person name="Andronov E."/>
        </authorList>
    </citation>
    <scope>NUCLEOTIDE SEQUENCE [LARGE SCALE GENOMIC DNA]</scope>
    <source>
        <strain evidence="3 4">Vaf07</strain>
    </source>
</reference>
<evidence type="ECO:0000313" key="4">
    <source>
        <dbReference type="Proteomes" id="UP000076574"/>
    </source>
</evidence>
<dbReference type="OrthoDB" id="8254787at2"/>
<evidence type="ECO:0000313" key="3">
    <source>
        <dbReference type="EMBL" id="KZD21180.1"/>
    </source>
</evidence>
<name>A0A163XPQ8_9BRAD</name>
<dbReference type="EMBL" id="LVYV01000053">
    <property type="protein sequence ID" value="KZD21180.1"/>
    <property type="molecule type" value="Genomic_DNA"/>
</dbReference>
<feature type="transmembrane region" description="Helical" evidence="2">
    <location>
        <begin position="26"/>
        <end position="47"/>
    </location>
</feature>
<evidence type="ECO:0000256" key="1">
    <source>
        <dbReference type="SAM" id="MobiDB-lite"/>
    </source>
</evidence>
<evidence type="ECO:0000256" key="2">
    <source>
        <dbReference type="SAM" id="Phobius"/>
    </source>
</evidence>
<feature type="region of interest" description="Disordered" evidence="1">
    <location>
        <begin position="66"/>
        <end position="86"/>
    </location>
</feature>